<dbReference type="AlphaFoldDB" id="A0A9P1GKD5"/>
<dbReference type="EMBL" id="CAMXCT010006630">
    <property type="protein sequence ID" value="CAI4017335.1"/>
    <property type="molecule type" value="Genomic_DNA"/>
</dbReference>
<dbReference type="Proteomes" id="UP001152797">
    <property type="component" value="Unassembled WGS sequence"/>
</dbReference>
<feature type="compositionally biased region" description="Gly residues" evidence="1">
    <location>
        <begin position="56"/>
        <end position="66"/>
    </location>
</feature>
<gene>
    <name evidence="2" type="ORF">C1SCF055_LOCUS41988</name>
</gene>
<keyword evidence="3" id="KW-0808">Transferase</keyword>
<feature type="region of interest" description="Disordered" evidence="1">
    <location>
        <begin position="54"/>
        <end position="80"/>
    </location>
</feature>
<comment type="caution">
    <text evidence="2">The sequence shown here is derived from an EMBL/GenBank/DDBJ whole genome shotgun (WGS) entry which is preliminary data.</text>
</comment>
<feature type="compositionally biased region" description="Basic and acidic residues" evidence="1">
    <location>
        <begin position="196"/>
        <end position="226"/>
    </location>
</feature>
<reference evidence="2" key="1">
    <citation type="submission" date="2022-10" db="EMBL/GenBank/DDBJ databases">
        <authorList>
            <person name="Chen Y."/>
            <person name="Dougan E. K."/>
            <person name="Chan C."/>
            <person name="Rhodes N."/>
            <person name="Thang M."/>
        </authorList>
    </citation>
    <scope>NUCLEOTIDE SEQUENCE</scope>
</reference>
<name>A0A9P1GKD5_9DINO</name>
<feature type="region of interest" description="Disordered" evidence="1">
    <location>
        <begin position="187"/>
        <end position="230"/>
    </location>
</feature>
<feature type="compositionally biased region" description="Pro residues" evidence="1">
    <location>
        <begin position="854"/>
        <end position="863"/>
    </location>
</feature>
<protein>
    <submittedName>
        <fullName evidence="3">Kinase D-interacting substrate of 220 kDa</fullName>
    </submittedName>
</protein>
<dbReference type="EMBL" id="CAMXCT030006630">
    <property type="protein sequence ID" value="CAL4804647.1"/>
    <property type="molecule type" value="Genomic_DNA"/>
</dbReference>
<evidence type="ECO:0000313" key="3">
    <source>
        <dbReference type="EMBL" id="CAL4804647.1"/>
    </source>
</evidence>
<keyword evidence="4" id="KW-1185">Reference proteome</keyword>
<sequence length="948" mass="105425">MAGTGHWARLEYEDKDLLVEIKVQCFNEPVLESDSAEIGDDGISWTSSASWTSMAGGEGVGTGGPFGTHQESLRTSELPSLPVPGKDIVAGRTLSTVAMLFKFFTVFQPGGGAERPLMLWRSWVAHSMDTESLKVDHRPALHSVMEFAEYLQAEELALTTEGGIKSQTGNSAVASTGATAVKVAALGTEEGMGKSSEGKPGREEGPTSEDSKDVSKMKGGGEKAKEDAEETAAVRLLQEEEKILETCQGGEDPQLGRREIRWWATWPCLTETKYGNYIRLLHRSPMCDEKRMASDGKSGAASGDRDSDGRWSDKPFRGGSSVVVRQVSCSSGGDLELHEGPVETLEGAGAPAFQQEEEEEAMGCSRSEWQTVVETMEHWVWKCCLNQELKRAPMNKGEGQDCGASMEYILQNLDYLEQDLVRPTESKSYGLREFDQGPEAAVHDQYQKCAGAVVGGSDDRAKPLKGEEWNVKLQDRTLGFVITYVDAMSVVSPEEMVASVPERIQAQWKRSPPEWVSEEKWVKFCGLEMKWQAGGLLVGQPSYAASLLEKHPEVRGMQFPFPRGGSEHHGKEGIRGIKETMAKMQKSEWEKFYLLAGMVVPDEEKRAPYFKKKRAWMWRLWELEELHRPPCAILHIDQHLSLWRLCSQREQWLCLSSRLMTVEEGPNMNPVEVEDRKKGQVEMNLAIRLATRRDLEEFITQHVVMTNGFCILAASGCGGMAAYVDVHAILYIDQHLSLWRLWGQREQRWCLSSRLMAVEEGEEQRIFSTCVLQLQDTMGIPPLWSSKVIFEIEELCRRFEIKELYQRGDPSVEELSAMTSGASSGRSDLERLDKKNLRQDALARAGGNLVDSPTEPPSSPLPPGLDMMRPTYRGGTSGSSGARGRIAVQSPVELGMRPWTAEDVEYGFQLPDGDGEKLSRVVGFPSQLLKLAGQSLPRIVLKIRTMSL</sequence>
<evidence type="ECO:0000313" key="4">
    <source>
        <dbReference type="Proteomes" id="UP001152797"/>
    </source>
</evidence>
<proteinExistence type="predicted"/>
<evidence type="ECO:0000313" key="2">
    <source>
        <dbReference type="EMBL" id="CAI4017335.1"/>
    </source>
</evidence>
<feature type="compositionally biased region" description="Basic and acidic residues" evidence="1">
    <location>
        <begin position="303"/>
        <end position="316"/>
    </location>
</feature>
<keyword evidence="3" id="KW-0418">Kinase</keyword>
<accession>A0A9P1GKD5</accession>
<dbReference type="GO" id="GO:0016301">
    <property type="term" value="F:kinase activity"/>
    <property type="evidence" value="ECO:0007669"/>
    <property type="project" value="UniProtKB-KW"/>
</dbReference>
<reference evidence="3 4" key="2">
    <citation type="submission" date="2024-05" db="EMBL/GenBank/DDBJ databases">
        <authorList>
            <person name="Chen Y."/>
            <person name="Shah S."/>
            <person name="Dougan E. K."/>
            <person name="Thang M."/>
            <person name="Chan C."/>
        </authorList>
    </citation>
    <scope>NUCLEOTIDE SEQUENCE [LARGE SCALE GENOMIC DNA]</scope>
</reference>
<organism evidence="2">
    <name type="scientific">Cladocopium goreaui</name>
    <dbReference type="NCBI Taxonomy" id="2562237"/>
    <lineage>
        <taxon>Eukaryota</taxon>
        <taxon>Sar</taxon>
        <taxon>Alveolata</taxon>
        <taxon>Dinophyceae</taxon>
        <taxon>Suessiales</taxon>
        <taxon>Symbiodiniaceae</taxon>
        <taxon>Cladocopium</taxon>
    </lineage>
</organism>
<evidence type="ECO:0000256" key="1">
    <source>
        <dbReference type="SAM" id="MobiDB-lite"/>
    </source>
</evidence>
<feature type="region of interest" description="Disordered" evidence="1">
    <location>
        <begin position="844"/>
        <end position="866"/>
    </location>
</feature>
<dbReference type="EMBL" id="CAMXCT020006630">
    <property type="protein sequence ID" value="CAL1170710.1"/>
    <property type="molecule type" value="Genomic_DNA"/>
</dbReference>
<feature type="region of interest" description="Disordered" evidence="1">
    <location>
        <begin position="290"/>
        <end position="318"/>
    </location>
</feature>
<feature type="compositionally biased region" description="Polar residues" evidence="1">
    <location>
        <begin position="69"/>
        <end position="78"/>
    </location>
</feature>